<dbReference type="PANTHER" id="PTHR28630">
    <property type="match status" value="1"/>
</dbReference>
<evidence type="ECO:0000313" key="9">
    <source>
        <dbReference type="Proteomes" id="UP001527925"/>
    </source>
</evidence>
<dbReference type="Pfam" id="PF13911">
    <property type="entry name" value="AhpC-TSA_2"/>
    <property type="match status" value="1"/>
</dbReference>
<sequence>MFESILGTKAEPGPLITTLPEIKLHAVGDAAKFDASDLLKEGKPVLFLIIRRPGCLLCREQAGELAKFKATIERCGVRMVGVLKEELGADEFKAFWPAPLFVDDDKEFYKLVGRGSLQQASKAQLASPSFLSTLARAKGKGYSGNIIGEGFIYGGLLIVKPDGEISYQYAEKQWGDHAPVPEVIEACKALAPEDVREAINKEGVDFSQLSNGAYCGDAACKL</sequence>
<gene>
    <name evidence="8" type="ORF">HK105_201702</name>
</gene>
<dbReference type="PANTHER" id="PTHR28630:SF31">
    <property type="entry name" value="PEROXIREDOXIN-LIKE 2A"/>
    <property type="match status" value="1"/>
</dbReference>
<reference evidence="8 9" key="1">
    <citation type="submission" date="2023-09" db="EMBL/GenBank/DDBJ databases">
        <title>Pangenome analysis of Batrachochytrium dendrobatidis and related Chytrids.</title>
        <authorList>
            <person name="Yacoub M.N."/>
            <person name="Stajich J.E."/>
            <person name="James T.Y."/>
        </authorList>
    </citation>
    <scope>NUCLEOTIDE SEQUENCE [LARGE SCALE GENOMIC DNA]</scope>
    <source>
        <strain evidence="8 9">JEL0888</strain>
    </source>
</reference>
<comment type="subcellular location">
    <subcellularLocation>
        <location evidence="1">Cytoplasm</location>
    </subcellularLocation>
</comment>
<evidence type="ECO:0000256" key="6">
    <source>
        <dbReference type="ARBA" id="ARBA00032058"/>
    </source>
</evidence>
<evidence type="ECO:0000313" key="8">
    <source>
        <dbReference type="EMBL" id="KAL2918868.1"/>
    </source>
</evidence>
<name>A0ABR4NH59_9FUNG</name>
<dbReference type="InterPro" id="IPR036249">
    <property type="entry name" value="Thioredoxin-like_sf"/>
</dbReference>
<evidence type="ECO:0000256" key="7">
    <source>
        <dbReference type="ARBA" id="ARBA00032129"/>
    </source>
</evidence>
<keyword evidence="9" id="KW-1185">Reference proteome</keyword>
<organism evidence="8 9">
    <name type="scientific">Polyrhizophydium stewartii</name>
    <dbReference type="NCBI Taxonomy" id="2732419"/>
    <lineage>
        <taxon>Eukaryota</taxon>
        <taxon>Fungi</taxon>
        <taxon>Fungi incertae sedis</taxon>
        <taxon>Chytridiomycota</taxon>
        <taxon>Chytridiomycota incertae sedis</taxon>
        <taxon>Chytridiomycetes</taxon>
        <taxon>Rhizophydiales</taxon>
        <taxon>Rhizophydiales incertae sedis</taxon>
        <taxon>Polyrhizophydium</taxon>
    </lineage>
</organism>
<comment type="similarity">
    <text evidence="4">Belongs to the peroxiredoxin-like PRXL2 family. PRXL2A subfamily.</text>
</comment>
<accession>A0ABR4NH59</accession>
<comment type="caution">
    <text evidence="8">The sequence shown here is derived from an EMBL/GenBank/DDBJ whole genome shotgun (WGS) entry which is preliminary data.</text>
</comment>
<evidence type="ECO:0000256" key="1">
    <source>
        <dbReference type="ARBA" id="ARBA00004496"/>
    </source>
</evidence>
<evidence type="ECO:0000256" key="2">
    <source>
        <dbReference type="ARBA" id="ARBA00022490"/>
    </source>
</evidence>
<protein>
    <recommendedName>
        <fullName evidence="5">Peroxiredoxin-like 2A</fullName>
    </recommendedName>
    <alternativeName>
        <fullName evidence="7">Peroxiredoxin-like 2 activated in M-CSF stimulated monocytes</fullName>
    </alternativeName>
    <alternativeName>
        <fullName evidence="6">Redox-regulatory protein FAM213A</fullName>
    </alternativeName>
</protein>
<keyword evidence="3" id="KW-0676">Redox-active center</keyword>
<proteinExistence type="inferred from homology"/>
<dbReference type="Proteomes" id="UP001527925">
    <property type="component" value="Unassembled WGS sequence"/>
</dbReference>
<dbReference type="Gene3D" id="3.40.30.10">
    <property type="entry name" value="Glutaredoxin"/>
    <property type="match status" value="1"/>
</dbReference>
<evidence type="ECO:0000256" key="5">
    <source>
        <dbReference type="ARBA" id="ARBA00023849"/>
    </source>
</evidence>
<evidence type="ECO:0000256" key="3">
    <source>
        <dbReference type="ARBA" id="ARBA00023284"/>
    </source>
</evidence>
<keyword evidence="2" id="KW-0963">Cytoplasm</keyword>
<evidence type="ECO:0000256" key="4">
    <source>
        <dbReference type="ARBA" id="ARBA00023787"/>
    </source>
</evidence>
<dbReference type="EMBL" id="JADGIZ020000005">
    <property type="protein sequence ID" value="KAL2918868.1"/>
    <property type="molecule type" value="Genomic_DNA"/>
</dbReference>
<dbReference type="SUPFAM" id="SSF52833">
    <property type="entry name" value="Thioredoxin-like"/>
    <property type="match status" value="1"/>
</dbReference>
<dbReference type="InterPro" id="IPR032801">
    <property type="entry name" value="PXL2A/B/C"/>
</dbReference>